<keyword evidence="1" id="KW-1133">Transmembrane helix</keyword>
<feature type="transmembrane region" description="Helical" evidence="1">
    <location>
        <begin position="119"/>
        <end position="140"/>
    </location>
</feature>
<reference evidence="2" key="1">
    <citation type="journal article" date="2020" name="mSystems">
        <title>Genome- and Community-Level Interaction Insights into Carbon Utilization and Element Cycling Functions of Hydrothermarchaeota in Hydrothermal Sediment.</title>
        <authorList>
            <person name="Zhou Z."/>
            <person name="Liu Y."/>
            <person name="Xu W."/>
            <person name="Pan J."/>
            <person name="Luo Z.H."/>
            <person name="Li M."/>
        </authorList>
    </citation>
    <scope>NUCLEOTIDE SEQUENCE [LARGE SCALE GENOMIC DNA]</scope>
    <source>
        <strain evidence="2">SpSt-402</strain>
    </source>
</reference>
<evidence type="ECO:0000313" key="2">
    <source>
        <dbReference type="EMBL" id="HGW93666.1"/>
    </source>
</evidence>
<accession>A0A832M4T7</accession>
<proteinExistence type="predicted"/>
<sequence length="148" mass="16816">MVRFIPNQSRIIMRLQTLQRLSSLSFVVLLSLSIAGTVLVHQVSPLRDPAFQPNSGNAGSLLPTFRTVRESDWITGATILAALLALSLTLMLFLGWYQRSMTTPPRLQTQGVLRRTMQFLLWVSFGLLTFTGVWISWMVYLMTQWLVD</sequence>
<dbReference type="AlphaFoldDB" id="A0A832M4T7"/>
<feature type="transmembrane region" description="Helical" evidence="1">
    <location>
        <begin position="21"/>
        <end position="40"/>
    </location>
</feature>
<keyword evidence="1" id="KW-0472">Membrane</keyword>
<organism evidence="2">
    <name type="scientific">Oscillatoriales cyanobacterium SpSt-402</name>
    <dbReference type="NCBI Taxonomy" id="2282168"/>
    <lineage>
        <taxon>Bacteria</taxon>
        <taxon>Bacillati</taxon>
        <taxon>Cyanobacteriota</taxon>
        <taxon>Cyanophyceae</taxon>
        <taxon>Oscillatoriophycideae</taxon>
        <taxon>Oscillatoriales</taxon>
    </lineage>
</organism>
<feature type="transmembrane region" description="Helical" evidence="1">
    <location>
        <begin position="73"/>
        <end position="98"/>
    </location>
</feature>
<gene>
    <name evidence="2" type="ORF">ENR47_05205</name>
</gene>
<comment type="caution">
    <text evidence="2">The sequence shown here is derived from an EMBL/GenBank/DDBJ whole genome shotgun (WGS) entry which is preliminary data.</text>
</comment>
<name>A0A832M4T7_9CYAN</name>
<dbReference type="EMBL" id="DSRD01000340">
    <property type="protein sequence ID" value="HGW93666.1"/>
    <property type="molecule type" value="Genomic_DNA"/>
</dbReference>
<keyword evidence="1" id="KW-0812">Transmembrane</keyword>
<evidence type="ECO:0000256" key="1">
    <source>
        <dbReference type="SAM" id="Phobius"/>
    </source>
</evidence>
<protein>
    <submittedName>
        <fullName evidence="2">Uncharacterized protein</fullName>
    </submittedName>
</protein>